<dbReference type="STRING" id="421531.IX38_22835"/>
<accession>A0A085YXH1</accession>
<proteinExistence type="predicted"/>
<reference evidence="1 2" key="1">
    <citation type="submission" date="2014-07" db="EMBL/GenBank/DDBJ databases">
        <title>Genome of Chryseobacterium luteum DSM 18605.</title>
        <authorList>
            <person name="Stropko S.J."/>
            <person name="Pipes S.E."/>
            <person name="Newman J.D."/>
        </authorList>
    </citation>
    <scope>NUCLEOTIDE SEQUENCE [LARGE SCALE GENOMIC DNA]</scope>
    <source>
        <strain evidence="1 2">DSM 18605</strain>
    </source>
</reference>
<protein>
    <recommendedName>
        <fullName evidence="3">Glycine dehydrogenase</fullName>
    </recommendedName>
</protein>
<comment type="caution">
    <text evidence="1">The sequence shown here is derived from an EMBL/GenBank/DDBJ whole genome shotgun (WGS) entry which is preliminary data.</text>
</comment>
<name>A0A085YXH1_9FLAO</name>
<dbReference type="EMBL" id="JPRO01000045">
    <property type="protein sequence ID" value="KFE96884.1"/>
    <property type="molecule type" value="Genomic_DNA"/>
</dbReference>
<dbReference type="RefSeq" id="WP_034708164.1">
    <property type="nucleotide sequence ID" value="NZ_JPRO01000045.1"/>
</dbReference>
<evidence type="ECO:0008006" key="3">
    <source>
        <dbReference type="Google" id="ProtNLM"/>
    </source>
</evidence>
<dbReference type="Proteomes" id="UP000028703">
    <property type="component" value="Unassembled WGS sequence"/>
</dbReference>
<dbReference type="eggNOG" id="ENOG5033DXB">
    <property type="taxonomic scope" value="Bacteria"/>
</dbReference>
<sequence>MLRKFIHILFLSCSKATMLMEKRNAQAISRKEDWQLSLHLKICKWCRAYEEKLKILDDILKRKLFRKENTEINDSDIEGFKDKIIEKLDL</sequence>
<evidence type="ECO:0000313" key="2">
    <source>
        <dbReference type="Proteomes" id="UP000028703"/>
    </source>
</evidence>
<evidence type="ECO:0000313" key="1">
    <source>
        <dbReference type="EMBL" id="KFE96884.1"/>
    </source>
</evidence>
<gene>
    <name evidence="1" type="ORF">IX38_22835</name>
</gene>
<dbReference type="OrthoDB" id="886726at2"/>
<keyword evidence="2" id="KW-1185">Reference proteome</keyword>
<organism evidence="1 2">
    <name type="scientific">Chryseobacterium luteum</name>
    <dbReference type="NCBI Taxonomy" id="421531"/>
    <lineage>
        <taxon>Bacteria</taxon>
        <taxon>Pseudomonadati</taxon>
        <taxon>Bacteroidota</taxon>
        <taxon>Flavobacteriia</taxon>
        <taxon>Flavobacteriales</taxon>
        <taxon>Weeksellaceae</taxon>
        <taxon>Chryseobacterium group</taxon>
        <taxon>Chryseobacterium</taxon>
    </lineage>
</organism>
<dbReference type="AlphaFoldDB" id="A0A085YXH1"/>